<feature type="compositionally biased region" description="Basic and acidic residues" evidence="1">
    <location>
        <begin position="293"/>
        <end position="313"/>
    </location>
</feature>
<dbReference type="RefSeq" id="WP_052445809.1">
    <property type="nucleotide sequence ID" value="NZ_FNGU01000004.1"/>
</dbReference>
<accession>A0A1G9RH11</accession>
<feature type="compositionally biased region" description="Basic and acidic residues" evidence="1">
    <location>
        <begin position="241"/>
        <end position="280"/>
    </location>
</feature>
<sequence>MKRMALLLVVLVGAMFGYCLAWGQEYGAVFNSTEQQAMAETFQYALENNRINEASAWVNPDTARSGTVVPVRTLSSADGRFCREFLTTIIVDEREEQAYGTACRQPDGSWEFVSGEVAAETYQVVERVVEKHYVYPYAYRDWYYRHPYYYHPWYHSPRIFFSFNIVHFVGTRRVKSHPLHFHGIHYHGVRTKHPEEIIRSPRSTIDSRRRSDFHDHRNIRREGGDRVFRSNPDVRSNPGRRNFEGRREFRGGSQERIHKPSRGHGDNRDVRSRGDIRSRPQELGLRSYGGSRGTREIHERRGTRGRSEFDGGRTSRGGSQHQDGLRNPGGRSERR</sequence>
<reference evidence="3 4" key="1">
    <citation type="submission" date="2016-10" db="EMBL/GenBank/DDBJ databases">
        <authorList>
            <person name="de Groot N.N."/>
        </authorList>
    </citation>
    <scope>NUCLEOTIDE SEQUENCE [LARGE SCALE GENOMIC DNA]</scope>
    <source>
        <strain evidence="3 4">DSM 17813</strain>
    </source>
</reference>
<dbReference type="InterPro" id="IPR032635">
    <property type="entry name" value="Anti_2"/>
</dbReference>
<dbReference type="Proteomes" id="UP000182146">
    <property type="component" value="Unassembled WGS sequence"/>
</dbReference>
<feature type="region of interest" description="Disordered" evidence="1">
    <location>
        <begin position="192"/>
        <end position="335"/>
    </location>
</feature>
<feature type="domain" description="Surface antigen" evidence="2">
    <location>
        <begin position="52"/>
        <end position="113"/>
    </location>
</feature>
<evidence type="ECO:0000313" key="3">
    <source>
        <dbReference type="EMBL" id="SDM22619.1"/>
    </source>
</evidence>
<dbReference type="OrthoDB" id="5405834at2"/>
<dbReference type="Pfam" id="PF16998">
    <property type="entry name" value="17kDa_Anti_2"/>
    <property type="match status" value="1"/>
</dbReference>
<gene>
    <name evidence="3" type="ORF">SAMN05660860_02146</name>
</gene>
<dbReference type="AlphaFoldDB" id="A0A1G9RH11"/>
<organism evidence="3 4">
    <name type="scientific">Geoalkalibacter ferrihydriticus</name>
    <dbReference type="NCBI Taxonomy" id="392333"/>
    <lineage>
        <taxon>Bacteria</taxon>
        <taxon>Pseudomonadati</taxon>
        <taxon>Thermodesulfobacteriota</taxon>
        <taxon>Desulfuromonadia</taxon>
        <taxon>Desulfuromonadales</taxon>
        <taxon>Geoalkalibacteraceae</taxon>
        <taxon>Geoalkalibacter</taxon>
    </lineage>
</organism>
<evidence type="ECO:0000313" key="4">
    <source>
        <dbReference type="Proteomes" id="UP000182146"/>
    </source>
</evidence>
<evidence type="ECO:0000259" key="2">
    <source>
        <dbReference type="Pfam" id="PF16998"/>
    </source>
</evidence>
<name>A0A1G9RH11_9BACT</name>
<dbReference type="EMBL" id="FNGU01000004">
    <property type="protein sequence ID" value="SDM22619.1"/>
    <property type="molecule type" value="Genomic_DNA"/>
</dbReference>
<feature type="compositionally biased region" description="Basic and acidic residues" evidence="1">
    <location>
        <begin position="192"/>
        <end position="228"/>
    </location>
</feature>
<protein>
    <submittedName>
        <fullName evidence="3">Surface antigen</fullName>
    </submittedName>
</protein>
<dbReference type="STRING" id="392333.SAMN05660860_02146"/>
<proteinExistence type="predicted"/>
<evidence type="ECO:0000256" key="1">
    <source>
        <dbReference type="SAM" id="MobiDB-lite"/>
    </source>
</evidence>